<dbReference type="InterPro" id="IPR009450">
    <property type="entry name" value="Plno_GlcNAc_GPI2"/>
</dbReference>
<evidence type="ECO:0000256" key="3">
    <source>
        <dbReference type="ARBA" id="ARBA00008321"/>
    </source>
</evidence>
<dbReference type="PANTHER" id="PTHR12982">
    <property type="entry name" value="PHOSPHATIDYLINOSITOL GLYCAN, CLASS C"/>
    <property type="match status" value="1"/>
</dbReference>
<feature type="transmembrane region" description="Helical" evidence="8">
    <location>
        <begin position="217"/>
        <end position="236"/>
    </location>
</feature>
<evidence type="ECO:0000313" key="9">
    <source>
        <dbReference type="EMBL" id="ODV74833.1"/>
    </source>
</evidence>
<dbReference type="OrthoDB" id="196709at2759"/>
<proteinExistence type="inferred from homology"/>
<dbReference type="RefSeq" id="XP_020071872.1">
    <property type="nucleotide sequence ID" value="XM_020217833.1"/>
</dbReference>
<evidence type="ECO:0000256" key="1">
    <source>
        <dbReference type="ARBA" id="ARBA00004141"/>
    </source>
</evidence>
<dbReference type="EMBL" id="KV453927">
    <property type="protein sequence ID" value="ODV74833.1"/>
    <property type="molecule type" value="Genomic_DNA"/>
</dbReference>
<evidence type="ECO:0000256" key="7">
    <source>
        <dbReference type="ARBA" id="ARBA00023136"/>
    </source>
</evidence>
<evidence type="ECO:0000256" key="6">
    <source>
        <dbReference type="ARBA" id="ARBA00022989"/>
    </source>
</evidence>
<reference evidence="9 10" key="1">
    <citation type="journal article" date="2016" name="Proc. Natl. Acad. Sci. U.S.A.">
        <title>Comparative genomics of biotechnologically important yeasts.</title>
        <authorList>
            <person name="Riley R."/>
            <person name="Haridas S."/>
            <person name="Wolfe K.H."/>
            <person name="Lopes M.R."/>
            <person name="Hittinger C.T."/>
            <person name="Goeker M."/>
            <person name="Salamov A.A."/>
            <person name="Wisecaver J.H."/>
            <person name="Long T.M."/>
            <person name="Calvey C.H."/>
            <person name="Aerts A.L."/>
            <person name="Barry K.W."/>
            <person name="Choi C."/>
            <person name="Clum A."/>
            <person name="Coughlan A.Y."/>
            <person name="Deshpande S."/>
            <person name="Douglass A.P."/>
            <person name="Hanson S.J."/>
            <person name="Klenk H.-P."/>
            <person name="LaButti K.M."/>
            <person name="Lapidus A."/>
            <person name="Lindquist E.A."/>
            <person name="Lipzen A.M."/>
            <person name="Meier-Kolthoff J.P."/>
            <person name="Ohm R.A."/>
            <person name="Otillar R.P."/>
            <person name="Pangilinan J.L."/>
            <person name="Peng Y."/>
            <person name="Rokas A."/>
            <person name="Rosa C.A."/>
            <person name="Scheuner C."/>
            <person name="Sibirny A.A."/>
            <person name="Slot J.C."/>
            <person name="Stielow J.B."/>
            <person name="Sun H."/>
            <person name="Kurtzman C.P."/>
            <person name="Blackwell M."/>
            <person name="Grigoriev I.V."/>
            <person name="Jeffries T.W."/>
        </authorList>
    </citation>
    <scope>NUCLEOTIDE SEQUENCE [LARGE SCALE GENOMIC DNA]</scope>
    <source>
        <strain evidence="10">ATCC 18201 / CBS 1600 / BCRC 20928 / JCM 3617 / NBRC 0987 / NRRL Y-1542</strain>
    </source>
</reference>
<dbReference type="UniPathway" id="UPA00196"/>
<comment type="similarity">
    <text evidence="3">Belongs to the PIGC family.</text>
</comment>
<accession>A0A1E4S5U8</accession>
<evidence type="ECO:0000256" key="4">
    <source>
        <dbReference type="ARBA" id="ARBA00022502"/>
    </source>
</evidence>
<evidence type="ECO:0000313" key="10">
    <source>
        <dbReference type="Proteomes" id="UP000094389"/>
    </source>
</evidence>
<dbReference type="PIRSF" id="PIRSF016104">
    <property type="entry name" value="GPI2"/>
    <property type="match status" value="1"/>
</dbReference>
<keyword evidence="10" id="KW-1185">Reference proteome</keyword>
<feature type="transmembrane region" description="Helical" evidence="8">
    <location>
        <begin position="49"/>
        <end position="72"/>
    </location>
</feature>
<keyword evidence="5 8" id="KW-0812">Transmembrane</keyword>
<dbReference type="Pfam" id="PF06432">
    <property type="entry name" value="GPI2"/>
    <property type="match status" value="1"/>
</dbReference>
<keyword evidence="6 8" id="KW-1133">Transmembrane helix</keyword>
<keyword evidence="4" id="KW-0337">GPI-anchor biosynthesis</keyword>
<feature type="transmembrane region" description="Helical" evidence="8">
    <location>
        <begin position="78"/>
        <end position="96"/>
    </location>
</feature>
<dbReference type="OMA" id="STSYHAF"/>
<protein>
    <submittedName>
        <fullName evidence="9">Phosphatidylinositol N-acetylglucosaminyltransferase</fullName>
    </submittedName>
</protein>
<evidence type="ECO:0000256" key="5">
    <source>
        <dbReference type="ARBA" id="ARBA00022692"/>
    </source>
</evidence>
<feature type="transmembrane region" description="Helical" evidence="8">
    <location>
        <begin position="189"/>
        <end position="210"/>
    </location>
</feature>
<comment type="subcellular location">
    <subcellularLocation>
        <location evidence="1">Membrane</location>
        <topology evidence="1">Multi-pass membrane protein</topology>
    </subcellularLocation>
</comment>
<dbReference type="GO" id="GO:0016757">
    <property type="term" value="F:glycosyltransferase activity"/>
    <property type="evidence" value="ECO:0007669"/>
    <property type="project" value="UniProtKB-KW"/>
</dbReference>
<comment type="pathway">
    <text evidence="2">Glycolipid biosynthesis; glycosylphosphatidylinositol-anchor biosynthesis.</text>
</comment>
<dbReference type="GeneID" id="30992229"/>
<name>A0A1E4S5U8_CYBJN</name>
<organism evidence="9 10">
    <name type="scientific">Cyberlindnera jadinii (strain ATCC 18201 / CBS 1600 / BCRC 20928 / JCM 3617 / NBRC 0987 / NRRL Y-1542)</name>
    <name type="common">Torula yeast</name>
    <name type="synonym">Candida utilis</name>
    <dbReference type="NCBI Taxonomy" id="983966"/>
    <lineage>
        <taxon>Eukaryota</taxon>
        <taxon>Fungi</taxon>
        <taxon>Dikarya</taxon>
        <taxon>Ascomycota</taxon>
        <taxon>Saccharomycotina</taxon>
        <taxon>Saccharomycetes</taxon>
        <taxon>Phaffomycetales</taxon>
        <taxon>Phaffomycetaceae</taxon>
        <taxon>Cyberlindnera</taxon>
    </lineage>
</organism>
<dbReference type="PANTHER" id="PTHR12982:SF0">
    <property type="entry name" value="PHOSPHATIDYLINOSITOL N-ACETYLGLUCOSAMINYLTRANSFERASE SUBUNIT C"/>
    <property type="match status" value="1"/>
</dbReference>
<feature type="transmembrane region" description="Helical" evidence="8">
    <location>
        <begin position="242"/>
        <end position="262"/>
    </location>
</feature>
<dbReference type="GO" id="GO:0000506">
    <property type="term" value="C:glycosylphosphatidylinositol-N-acetylglucosaminyltransferase (GPI-GnT) complex"/>
    <property type="evidence" value="ECO:0007669"/>
    <property type="project" value="TreeGrafter"/>
</dbReference>
<gene>
    <name evidence="9" type="ORF">CYBJADRAFT_63157</name>
</gene>
<evidence type="ECO:0000256" key="8">
    <source>
        <dbReference type="SAM" id="Phobius"/>
    </source>
</evidence>
<sequence length="285" mass="32668">MEKSTQPWRKLLYTPQPYPDNYTDVSFLSQLKRNSTVKRYTFRKLISDFSLVSLHLNTLALTHIFFLGLYSYDTRIDVPLTVSTTISVVLLLFYNSSDNSSRVVIQDALKSSLVISFTIFTLSPVLKSLSESTSSDSIWSLSFGLVVANLITTDYHFNLKDKFNPIVSTNVLIAEATVLASRFNSDAKVFAFMLFCIQIHGIFPIFDTWLREFHVPIHHLMTLATGSIATFCIYKMMEFPWLLIWCILHSTILVFCPIYFILLQKYKNELQGPWDIAKPILNGTD</sequence>
<dbReference type="STRING" id="983966.A0A1E4S5U8"/>
<dbReference type="GO" id="GO:0006506">
    <property type="term" value="P:GPI anchor biosynthetic process"/>
    <property type="evidence" value="ECO:0007669"/>
    <property type="project" value="UniProtKB-UniPathway"/>
</dbReference>
<keyword evidence="7 8" id="KW-0472">Membrane</keyword>
<keyword evidence="9" id="KW-0328">Glycosyltransferase</keyword>
<dbReference type="AlphaFoldDB" id="A0A1E4S5U8"/>
<dbReference type="Proteomes" id="UP000094389">
    <property type="component" value="Unassembled WGS sequence"/>
</dbReference>
<keyword evidence="9" id="KW-0808">Transferase</keyword>
<evidence type="ECO:0000256" key="2">
    <source>
        <dbReference type="ARBA" id="ARBA00004687"/>
    </source>
</evidence>